<gene>
    <name evidence="2" type="ordered locus">Mzhil_0118</name>
</gene>
<keyword evidence="1" id="KW-0812">Transmembrane</keyword>
<feature type="transmembrane region" description="Helical" evidence="1">
    <location>
        <begin position="12"/>
        <end position="30"/>
    </location>
</feature>
<sequence length="66" mass="7703">MRYKSRTFPHSICTLFVSGTLSEGMYVYFYDVKNFFGNYTLFVSGTLSEGMYNIYATNISKSSFYR</sequence>
<dbReference type="HOGENOM" id="CLU_2820999_0_0_2"/>
<name>F7XMX9_METZD</name>
<feature type="transmembrane region" description="Helical" evidence="1">
    <location>
        <begin position="36"/>
        <end position="56"/>
    </location>
</feature>
<evidence type="ECO:0000313" key="3">
    <source>
        <dbReference type="Proteomes" id="UP000006622"/>
    </source>
</evidence>
<dbReference type="AlphaFoldDB" id="F7XMX9"/>
<keyword evidence="3" id="KW-1185">Reference proteome</keyword>
<dbReference type="Proteomes" id="UP000006622">
    <property type="component" value="Chromosome"/>
</dbReference>
<protein>
    <submittedName>
        <fullName evidence="2">Uncharacterized protein</fullName>
    </submittedName>
</protein>
<evidence type="ECO:0000256" key="1">
    <source>
        <dbReference type="SAM" id="Phobius"/>
    </source>
</evidence>
<organism evidence="2 3">
    <name type="scientific">Methanosalsum zhilinae (strain DSM 4017 / NBRC 107636 / OCM 62 / WeN5)</name>
    <name type="common">Methanohalophilus zhilinae</name>
    <dbReference type="NCBI Taxonomy" id="679901"/>
    <lineage>
        <taxon>Archaea</taxon>
        <taxon>Methanobacteriati</taxon>
        <taxon>Methanobacteriota</taxon>
        <taxon>Stenosarchaea group</taxon>
        <taxon>Methanomicrobia</taxon>
        <taxon>Methanosarcinales</taxon>
        <taxon>Methanosarcinaceae</taxon>
        <taxon>Methanosalsum</taxon>
    </lineage>
</organism>
<dbReference type="EMBL" id="CP002101">
    <property type="protein sequence ID" value="AEH59998.1"/>
    <property type="molecule type" value="Genomic_DNA"/>
</dbReference>
<keyword evidence="1" id="KW-1133">Transmembrane helix</keyword>
<evidence type="ECO:0000313" key="2">
    <source>
        <dbReference type="EMBL" id="AEH59998.1"/>
    </source>
</evidence>
<proteinExistence type="predicted"/>
<accession>F7XMX9</accession>
<reference evidence="2 3" key="1">
    <citation type="submission" date="2010-07" db="EMBL/GenBank/DDBJ databases">
        <title>The complete genome of Methanosalsum zhilinae DSM 4017.</title>
        <authorList>
            <consortium name="US DOE Joint Genome Institute (JGI-PGF)"/>
            <person name="Lucas S."/>
            <person name="Copeland A."/>
            <person name="Lapidus A."/>
            <person name="Glavina del Rio T."/>
            <person name="Dalin E."/>
            <person name="Tice H."/>
            <person name="Bruce D."/>
            <person name="Goodwin L."/>
            <person name="Pitluck S."/>
            <person name="Kyrpides N."/>
            <person name="Mavromatis K."/>
            <person name="Ovchinnikova G."/>
            <person name="Daligault H."/>
            <person name="Detter J.C."/>
            <person name="Han C."/>
            <person name="Tapia R."/>
            <person name="Larimer F."/>
            <person name="Land M."/>
            <person name="Hauser L."/>
            <person name="Markowitz V."/>
            <person name="Cheng J.-F."/>
            <person name="Hugenholtz P."/>
            <person name="Woyke T."/>
            <person name="Wu D."/>
            <person name="Spring S."/>
            <person name="Schueler E."/>
            <person name="Brambilla E."/>
            <person name="Klenk H.-P."/>
            <person name="Eisen J.A."/>
        </authorList>
    </citation>
    <scope>NUCLEOTIDE SEQUENCE [LARGE SCALE GENOMIC DNA]</scope>
    <source>
        <strain evidence="3">DSM 4017 / NBRC 107636 / OCM 62 / WeN5</strain>
    </source>
</reference>
<dbReference type="KEGG" id="mzh:Mzhil_0118"/>
<keyword evidence="1" id="KW-0472">Membrane</keyword>